<feature type="transmembrane region" description="Helical" evidence="8">
    <location>
        <begin position="6"/>
        <end position="26"/>
    </location>
</feature>
<dbReference type="PANTHER" id="PTHR11040:SF211">
    <property type="entry name" value="ZINC TRANSPORTER ZIP11"/>
    <property type="match status" value="1"/>
</dbReference>
<accession>A0A3B9IUA1</accession>
<dbReference type="Proteomes" id="UP000257706">
    <property type="component" value="Unassembled WGS sequence"/>
</dbReference>
<sequence>MDPVWLGLGGSLLAGLATGLGALPVLVIRRPGIRRENLLLGGAAGVMLAAALLSLLVPALGSSVARYGALWGALGIGVAIGLGAAAIAALHAVVPHLHVQQDDEAVDHTLRSPHGPGSPAMVAAGGDALLVVDGGGMAAIDARRMAPALLMVLAIALHNLPEGLAVGVGLGGSGAEGGGDLGQGIALAIGIMIQNLPEGFVAAVGMMMTGASRMTALLVAFGTGALEIIGGGLGVALAGLGAGVLPWTMAFAAGAMIFVVSHEMIPETHRHGQEMGASWALIAGFAVMTAIAAGFG</sequence>
<evidence type="ECO:0000256" key="7">
    <source>
        <dbReference type="ARBA" id="ARBA00023136"/>
    </source>
</evidence>
<protein>
    <submittedName>
        <fullName evidence="9">ZIP family metal transporter</fullName>
    </submittedName>
</protein>
<evidence type="ECO:0000313" key="9">
    <source>
        <dbReference type="EMBL" id="HAE51462.1"/>
    </source>
</evidence>
<dbReference type="GO" id="GO:0005886">
    <property type="term" value="C:plasma membrane"/>
    <property type="evidence" value="ECO:0007669"/>
    <property type="project" value="UniProtKB-SubCell"/>
</dbReference>
<keyword evidence="5" id="KW-0862">Zinc</keyword>
<dbReference type="Pfam" id="PF02535">
    <property type="entry name" value="Zip"/>
    <property type="match status" value="1"/>
</dbReference>
<keyword evidence="3" id="KW-1003">Cell membrane</keyword>
<evidence type="ECO:0000256" key="2">
    <source>
        <dbReference type="ARBA" id="ARBA00006939"/>
    </source>
</evidence>
<reference evidence="9 10" key="1">
    <citation type="journal article" date="2018" name="Nat. Biotechnol.">
        <title>A standardized bacterial taxonomy based on genome phylogeny substantially revises the tree of life.</title>
        <authorList>
            <person name="Parks D.H."/>
            <person name="Chuvochina M."/>
            <person name="Waite D.W."/>
            <person name="Rinke C."/>
            <person name="Skarshewski A."/>
            <person name="Chaumeil P.A."/>
            <person name="Hugenholtz P."/>
        </authorList>
    </citation>
    <scope>NUCLEOTIDE SEQUENCE [LARGE SCALE GENOMIC DNA]</scope>
    <source>
        <strain evidence="9">UBA8739</strain>
    </source>
</reference>
<evidence type="ECO:0000256" key="1">
    <source>
        <dbReference type="ARBA" id="ARBA00004651"/>
    </source>
</evidence>
<feature type="transmembrane region" description="Helical" evidence="8">
    <location>
        <begin position="277"/>
        <end position="295"/>
    </location>
</feature>
<gene>
    <name evidence="9" type="ORF">DCK97_29025</name>
</gene>
<feature type="transmembrane region" description="Helical" evidence="8">
    <location>
        <begin position="38"/>
        <end position="57"/>
    </location>
</feature>
<dbReference type="GO" id="GO:0005385">
    <property type="term" value="F:zinc ion transmembrane transporter activity"/>
    <property type="evidence" value="ECO:0007669"/>
    <property type="project" value="TreeGrafter"/>
</dbReference>
<name>A0A3B9IUA1_9PROT</name>
<evidence type="ECO:0000256" key="4">
    <source>
        <dbReference type="ARBA" id="ARBA00022692"/>
    </source>
</evidence>
<comment type="caution">
    <text evidence="9">The sequence shown here is derived from an EMBL/GenBank/DDBJ whole genome shotgun (WGS) entry which is preliminary data.</text>
</comment>
<evidence type="ECO:0000256" key="6">
    <source>
        <dbReference type="ARBA" id="ARBA00022989"/>
    </source>
</evidence>
<feature type="transmembrane region" description="Helical" evidence="8">
    <location>
        <begin position="216"/>
        <end position="238"/>
    </location>
</feature>
<proteinExistence type="inferred from homology"/>
<keyword evidence="7 8" id="KW-0472">Membrane</keyword>
<organism evidence="9 10">
    <name type="scientific">Tistrella mobilis</name>
    <dbReference type="NCBI Taxonomy" id="171437"/>
    <lineage>
        <taxon>Bacteria</taxon>
        <taxon>Pseudomonadati</taxon>
        <taxon>Pseudomonadota</taxon>
        <taxon>Alphaproteobacteria</taxon>
        <taxon>Geminicoccales</taxon>
        <taxon>Geminicoccaceae</taxon>
        <taxon>Tistrella</taxon>
    </lineage>
</organism>
<feature type="transmembrane region" description="Helical" evidence="8">
    <location>
        <begin position="69"/>
        <end position="94"/>
    </location>
</feature>
<dbReference type="InterPro" id="IPR003689">
    <property type="entry name" value="ZIP"/>
</dbReference>
<evidence type="ECO:0000313" key="10">
    <source>
        <dbReference type="Proteomes" id="UP000257706"/>
    </source>
</evidence>
<feature type="transmembrane region" description="Helical" evidence="8">
    <location>
        <begin position="244"/>
        <end position="265"/>
    </location>
</feature>
<comment type="similarity">
    <text evidence="2">Belongs to the ZIP transporter (TC 2.A.5) family.</text>
</comment>
<dbReference type="AlphaFoldDB" id="A0A3B9IUA1"/>
<keyword evidence="6 8" id="KW-1133">Transmembrane helix</keyword>
<keyword evidence="4 8" id="KW-0812">Transmembrane</keyword>
<dbReference type="PANTHER" id="PTHR11040">
    <property type="entry name" value="ZINC/IRON TRANSPORTER"/>
    <property type="match status" value="1"/>
</dbReference>
<comment type="subcellular location">
    <subcellularLocation>
        <location evidence="1">Cell membrane</location>
        <topology evidence="1">Multi-pass membrane protein</topology>
    </subcellularLocation>
</comment>
<evidence type="ECO:0000256" key="5">
    <source>
        <dbReference type="ARBA" id="ARBA00022833"/>
    </source>
</evidence>
<evidence type="ECO:0000256" key="8">
    <source>
        <dbReference type="SAM" id="Phobius"/>
    </source>
</evidence>
<evidence type="ECO:0000256" key="3">
    <source>
        <dbReference type="ARBA" id="ARBA00022475"/>
    </source>
</evidence>
<dbReference type="EMBL" id="DMAI01000484">
    <property type="protein sequence ID" value="HAE51462.1"/>
    <property type="molecule type" value="Genomic_DNA"/>
</dbReference>